<reference evidence="1 2" key="1">
    <citation type="submission" date="2015-04" db="EMBL/GenBank/DDBJ databases">
        <authorList>
            <person name="Syromyatnikov M.Y."/>
            <person name="Popov V.N."/>
        </authorList>
    </citation>
    <scope>NUCLEOTIDE SEQUENCE [LARGE SCALE GENOMIC DNA]</scope>
    <source>
        <strain evidence="1 2">CECT 5292</strain>
    </source>
</reference>
<organism evidence="1 2">
    <name type="scientific">Nereida ignava</name>
    <dbReference type="NCBI Taxonomy" id="282199"/>
    <lineage>
        <taxon>Bacteria</taxon>
        <taxon>Pseudomonadati</taxon>
        <taxon>Pseudomonadota</taxon>
        <taxon>Alphaproteobacteria</taxon>
        <taxon>Rhodobacterales</taxon>
        <taxon>Roseobacteraceae</taxon>
        <taxon>Nereida</taxon>
    </lineage>
</organism>
<dbReference type="EMBL" id="CVQV01000030">
    <property type="protein sequence ID" value="CRK76697.1"/>
    <property type="molecule type" value="Genomic_DNA"/>
</dbReference>
<dbReference type="Gene3D" id="3.50.30.40">
    <property type="entry name" value="Ribonuclease E inhibitor RraA/RraA-like"/>
    <property type="match status" value="1"/>
</dbReference>
<accession>A0A0U1NPQ5</accession>
<evidence type="ECO:0000313" key="2">
    <source>
        <dbReference type="Proteomes" id="UP000048949"/>
    </source>
</evidence>
<protein>
    <submittedName>
        <fullName evidence="1">4-carboxy-4-hydroxy-2-oxoadipate aldolase/oxaloacetate decarboxylase</fullName>
    </submittedName>
</protein>
<dbReference type="STRING" id="282199.GCA_001049735_02761"/>
<dbReference type="Proteomes" id="UP000048949">
    <property type="component" value="Unassembled WGS sequence"/>
</dbReference>
<dbReference type="AlphaFoldDB" id="A0A0U1NPQ5"/>
<gene>
    <name evidence="1" type="ORF">NIG5292_02762</name>
</gene>
<name>A0A0U1NPQ5_9RHOB</name>
<evidence type="ECO:0000313" key="1">
    <source>
        <dbReference type="EMBL" id="CRK76697.1"/>
    </source>
</evidence>
<keyword evidence="2" id="KW-1185">Reference proteome</keyword>
<proteinExistence type="predicted"/>
<dbReference type="RefSeq" id="WP_048600083.1">
    <property type="nucleotide sequence ID" value="NZ_CVPC01000030.1"/>
</dbReference>
<sequence>MPLGFRVRNDHTRAAPDLVAAFSKIPAAIISDNLSRMVSAGPLVRPMHRYGAPLAGTALTVKTRPGDNLMIHKAAHSAKHLATPFMGWLHFQPIYDWIIRTDPDLVN</sequence>